<dbReference type="PANTHER" id="PTHR31827:SF1">
    <property type="entry name" value="EMB|CAB89363.1"/>
    <property type="match status" value="1"/>
</dbReference>
<evidence type="ECO:0000313" key="3">
    <source>
        <dbReference type="Proteomes" id="UP000332933"/>
    </source>
</evidence>
<keyword evidence="3" id="KW-1185">Reference proteome</keyword>
<evidence type="ECO:0000313" key="2">
    <source>
        <dbReference type="EMBL" id="VFT85017.1"/>
    </source>
</evidence>
<organism evidence="2 3">
    <name type="scientific">Aphanomyces stellatus</name>
    <dbReference type="NCBI Taxonomy" id="120398"/>
    <lineage>
        <taxon>Eukaryota</taxon>
        <taxon>Sar</taxon>
        <taxon>Stramenopiles</taxon>
        <taxon>Oomycota</taxon>
        <taxon>Saprolegniomycetes</taxon>
        <taxon>Saprolegniales</taxon>
        <taxon>Verrucalvaceae</taxon>
        <taxon>Aphanomyces</taxon>
    </lineage>
</organism>
<reference evidence="2 3" key="1">
    <citation type="submission" date="2019-03" db="EMBL/GenBank/DDBJ databases">
        <authorList>
            <person name="Gaulin E."/>
            <person name="Dumas B."/>
        </authorList>
    </citation>
    <scope>NUCLEOTIDE SEQUENCE [LARGE SCALE GENOMIC DNA]</scope>
    <source>
        <strain evidence="2">CBS 568.67</strain>
    </source>
</reference>
<dbReference type="PANTHER" id="PTHR31827">
    <property type="entry name" value="EMB|CAB89363.1"/>
    <property type="match status" value="1"/>
</dbReference>
<dbReference type="Proteomes" id="UP000332933">
    <property type="component" value="Unassembled WGS sequence"/>
</dbReference>
<dbReference type="EMBL" id="CAADRA010005113">
    <property type="protein sequence ID" value="VFT85017.1"/>
    <property type="molecule type" value="Genomic_DNA"/>
</dbReference>
<name>A0A485KJE8_9STRA</name>
<dbReference type="AlphaFoldDB" id="A0A485KJE8"/>
<sequence length="172" mass="18987">MCLAPGCHNQVYARNLCTRHGGKRQCAVDGCHQHARVREFCSKHSTGHVKKRCVHDGCTKLANARQRCVRHGGGRQCRISGCGTHARSGGYCRRHSKASSSQCSTSAPGGDDDEQDQLVLGTLNFDVPIEDVDWNWMDNAASPVRTWIDGDKPEIDFDCTQEYLGSLEDLLV</sequence>
<dbReference type="OrthoDB" id="73726at2759"/>
<reference evidence="1" key="2">
    <citation type="submission" date="2019-06" db="EMBL/GenBank/DDBJ databases">
        <title>Genomics analysis of Aphanomyces spp. identifies a new class of oomycete effector associated with host adaptation.</title>
        <authorList>
            <person name="Gaulin E."/>
        </authorList>
    </citation>
    <scope>NUCLEOTIDE SEQUENCE</scope>
    <source>
        <strain evidence="1">CBS 578.67</strain>
    </source>
</reference>
<protein>
    <submittedName>
        <fullName evidence="2">Aste57867_8128 protein</fullName>
    </submittedName>
</protein>
<accession>A0A485KJE8</accession>
<evidence type="ECO:0000313" key="1">
    <source>
        <dbReference type="EMBL" id="KAF0701347.1"/>
    </source>
</evidence>
<gene>
    <name evidence="2" type="primary">Aste57867_8128</name>
    <name evidence="1" type="ORF">As57867_008098</name>
    <name evidence="2" type="ORF">ASTE57867_8128</name>
</gene>
<dbReference type="EMBL" id="VJMH01005092">
    <property type="protein sequence ID" value="KAF0701347.1"/>
    <property type="molecule type" value="Genomic_DNA"/>
</dbReference>
<proteinExistence type="predicted"/>